<dbReference type="Pfam" id="PF00564">
    <property type="entry name" value="PB1"/>
    <property type="match status" value="1"/>
</dbReference>
<gene>
    <name evidence="3" type="ORF">SDJN03_22801</name>
</gene>
<dbReference type="InterPro" id="IPR000270">
    <property type="entry name" value="PB1_dom"/>
</dbReference>
<dbReference type="CDD" id="cd06410">
    <property type="entry name" value="PB1_UP2"/>
    <property type="match status" value="1"/>
</dbReference>
<organism evidence="3 4">
    <name type="scientific">Cucurbita argyrosperma subsp. sororia</name>
    <dbReference type="NCBI Taxonomy" id="37648"/>
    <lineage>
        <taxon>Eukaryota</taxon>
        <taxon>Viridiplantae</taxon>
        <taxon>Streptophyta</taxon>
        <taxon>Embryophyta</taxon>
        <taxon>Tracheophyta</taxon>
        <taxon>Spermatophyta</taxon>
        <taxon>Magnoliopsida</taxon>
        <taxon>eudicotyledons</taxon>
        <taxon>Gunneridae</taxon>
        <taxon>Pentapetalae</taxon>
        <taxon>rosids</taxon>
        <taxon>fabids</taxon>
        <taxon>Cucurbitales</taxon>
        <taxon>Cucurbitaceae</taxon>
        <taxon>Cucurbiteae</taxon>
        <taxon>Cucurbita</taxon>
    </lineage>
</organism>
<dbReference type="PANTHER" id="PTHR31066">
    <property type="entry name" value="OS05G0427100 PROTEIN-RELATED"/>
    <property type="match status" value="1"/>
</dbReference>
<evidence type="ECO:0000256" key="1">
    <source>
        <dbReference type="SAM" id="MobiDB-lite"/>
    </source>
</evidence>
<evidence type="ECO:0000313" key="4">
    <source>
        <dbReference type="Proteomes" id="UP000685013"/>
    </source>
</evidence>
<reference evidence="3 4" key="1">
    <citation type="journal article" date="2021" name="Hortic Res">
        <title>The domestication of Cucurbita argyrosperma as revealed by the genome of its wild relative.</title>
        <authorList>
            <person name="Barrera-Redondo J."/>
            <person name="Sanchez-de la Vega G."/>
            <person name="Aguirre-Liguori J.A."/>
            <person name="Castellanos-Morales G."/>
            <person name="Gutierrez-Guerrero Y.T."/>
            <person name="Aguirre-Dugua X."/>
            <person name="Aguirre-Planter E."/>
            <person name="Tenaillon M.I."/>
            <person name="Lira-Saade R."/>
            <person name="Eguiarte L.E."/>
        </authorList>
    </citation>
    <scope>NUCLEOTIDE SEQUENCE [LARGE SCALE GENOMIC DNA]</scope>
    <source>
        <strain evidence="3">JBR-2021</strain>
    </source>
</reference>
<feature type="region of interest" description="Disordered" evidence="1">
    <location>
        <begin position="396"/>
        <end position="421"/>
    </location>
</feature>
<dbReference type="AlphaFoldDB" id="A0AAV6MB14"/>
<dbReference type="PANTHER" id="PTHR31066:SF57">
    <property type="entry name" value="PROTEIN PAL OF QUIRKY"/>
    <property type="match status" value="1"/>
</dbReference>
<evidence type="ECO:0000259" key="2">
    <source>
        <dbReference type="SMART" id="SM00666"/>
    </source>
</evidence>
<feature type="non-terminal residue" evidence="3">
    <location>
        <position position="1"/>
    </location>
</feature>
<dbReference type="InterPro" id="IPR053198">
    <property type="entry name" value="Gynoecium_Dev_Regulator"/>
</dbReference>
<keyword evidence="4" id="KW-1185">Reference proteome</keyword>
<dbReference type="EMBL" id="JAGKQH010000015">
    <property type="protein sequence ID" value="KAG6578353.1"/>
    <property type="molecule type" value="Genomic_DNA"/>
</dbReference>
<dbReference type="Proteomes" id="UP000685013">
    <property type="component" value="Chromosome 15"/>
</dbReference>
<protein>
    <recommendedName>
        <fullName evidence="2">PB1 domain-containing protein</fullName>
    </recommendedName>
</protein>
<dbReference type="SMART" id="SM00666">
    <property type="entry name" value="PB1"/>
    <property type="match status" value="1"/>
</dbReference>
<feature type="domain" description="PB1" evidence="2">
    <location>
        <begin position="31"/>
        <end position="121"/>
    </location>
</feature>
<evidence type="ECO:0000313" key="3">
    <source>
        <dbReference type="EMBL" id="KAG6578353.1"/>
    </source>
</evidence>
<proteinExistence type="predicted"/>
<comment type="caution">
    <text evidence="3">The sequence shown here is derived from an EMBL/GenBank/DDBJ whole genome shotgun (WGS) entry which is preliminary data.</text>
</comment>
<sequence length="439" mass="47376">MDPPPPQSTTIAATSKLRLMCSYGGHITPRPRIKALSYLGGETRIISVDITAVNTLSAFISHLLTILPIKPPFSLKYQLPHSALDSLISLSSDDDLHFMLCEHLRLTSSTSSRIRLFVFFPEPEKARNVIHHPKTEAWFVDALKGAKILQKGQDCLVGFDAEGVIGENEAKGITDLGNGCVSLPESMILETNSSFGSSSSSTSSANVSPPIKLQSEDFGLSLPDHAAKQHTTSDSAATLVSEIAPTNSCCSVENAFSGHALASQLNPFQQQPWQFVQAGTPMESCLPAMYPMPSYYPVQQPQFVHYQPMPNHHMYPVYFLPVGQSQVPPPSNLPMHWGFHDTATGSSAPNFGANPIALEAADEAQEQAVSIGNYGAADASVEEGSHECNEDDPARTLIYKSQPGPPPLVPPSQSQTKTKGSTNLLSDAMAQLQLIKIKQ</sequence>
<name>A0AAV6MB14_9ROSI</name>
<accession>A0AAV6MB14</accession>